<evidence type="ECO:0000259" key="10">
    <source>
        <dbReference type="SMART" id="SM00656"/>
    </source>
</evidence>
<keyword evidence="12" id="KW-1185">Reference proteome</keyword>
<evidence type="ECO:0000256" key="4">
    <source>
        <dbReference type="ARBA" id="ARBA00023239"/>
    </source>
</evidence>
<feature type="chain" id="PRO_5002158309" description="pectin lyase" evidence="9">
    <location>
        <begin position="19"/>
        <end position="262"/>
    </location>
</feature>
<reference evidence="12" key="2">
    <citation type="submission" date="2015-01" db="EMBL/GenBank/DDBJ databases">
        <title>Evolutionary Origins and Diversification of the Mycorrhizal Mutualists.</title>
        <authorList>
            <consortium name="DOE Joint Genome Institute"/>
            <consortium name="Mycorrhizal Genomics Consortium"/>
            <person name="Kohler A."/>
            <person name="Kuo A."/>
            <person name="Nagy L.G."/>
            <person name="Floudas D."/>
            <person name="Copeland A."/>
            <person name="Barry K.W."/>
            <person name="Cichocki N."/>
            <person name="Veneault-Fourrey C."/>
            <person name="LaButti K."/>
            <person name="Lindquist E.A."/>
            <person name="Lipzen A."/>
            <person name="Lundell T."/>
            <person name="Morin E."/>
            <person name="Murat C."/>
            <person name="Riley R."/>
            <person name="Ohm R."/>
            <person name="Sun H."/>
            <person name="Tunlid A."/>
            <person name="Henrissat B."/>
            <person name="Grigoriev I.V."/>
            <person name="Hibbett D.S."/>
            <person name="Martin F."/>
        </authorList>
    </citation>
    <scope>NUCLEOTIDE SEQUENCE [LARGE SCALE GENOMIC DNA]</scope>
    <source>
        <strain evidence="12">MAFF 305830</strain>
    </source>
</reference>
<dbReference type="InterPro" id="IPR011050">
    <property type="entry name" value="Pectin_lyase_fold/virulence"/>
</dbReference>
<evidence type="ECO:0000256" key="7">
    <source>
        <dbReference type="ARBA" id="ARBA00039082"/>
    </source>
</evidence>
<evidence type="ECO:0000256" key="6">
    <source>
        <dbReference type="ARBA" id="ARBA00037631"/>
    </source>
</evidence>
<evidence type="ECO:0000313" key="11">
    <source>
        <dbReference type="EMBL" id="KIM19687.1"/>
    </source>
</evidence>
<sequence>MVVLRSLIALVGLGGVSVQAIGTALGYGSATTGGGSAAAATPTSNAQLISWLSDSTARTIVLTSTFDFTSYYGTTSGKICKPWTCSPNPQVAIDSNSWCENYQPSAATGTASWYVAGTGYSYMLKVGSNKTLLGKGSSAGLKGIGLLIQNSNNVIIQNLVISDINAQFVWGGDAITIVGSTNGYGLSWIDHNYIKNVGRQFIVTGYDPAKNITISNNVFDGRATYSAVCNGKHYWVALFTVSQPHLSFARHFGHDYFQSGNL</sequence>
<evidence type="ECO:0000256" key="1">
    <source>
        <dbReference type="ARBA" id="ARBA00010980"/>
    </source>
</evidence>
<dbReference type="SUPFAM" id="SSF51126">
    <property type="entry name" value="Pectin lyase-like"/>
    <property type="match status" value="1"/>
</dbReference>
<dbReference type="GO" id="GO:0047490">
    <property type="term" value="F:pectin lyase activity"/>
    <property type="evidence" value="ECO:0007669"/>
    <property type="project" value="UniProtKB-EC"/>
</dbReference>
<keyword evidence="2" id="KW-1015">Disulfide bond</keyword>
<dbReference type="PANTHER" id="PTHR31683">
    <property type="entry name" value="PECTATE LYASE 18-RELATED"/>
    <property type="match status" value="1"/>
</dbReference>
<dbReference type="SMART" id="SM00656">
    <property type="entry name" value="Amb_all"/>
    <property type="match status" value="1"/>
</dbReference>
<accession>A0A0C2WPY8</accession>
<evidence type="ECO:0000256" key="2">
    <source>
        <dbReference type="ARBA" id="ARBA00023157"/>
    </source>
</evidence>
<dbReference type="Proteomes" id="UP000054097">
    <property type="component" value="Unassembled WGS sequence"/>
</dbReference>
<comment type="subcellular location">
    <subcellularLocation>
        <location evidence="8">Secreted</location>
    </subcellularLocation>
</comment>
<dbReference type="GO" id="GO:0000272">
    <property type="term" value="P:polysaccharide catabolic process"/>
    <property type="evidence" value="ECO:0007669"/>
    <property type="project" value="UniProtKB-KW"/>
</dbReference>
<dbReference type="InterPro" id="IPR002022">
    <property type="entry name" value="Pec_lyase"/>
</dbReference>
<evidence type="ECO:0000256" key="8">
    <source>
        <dbReference type="RuleBase" id="RU361173"/>
    </source>
</evidence>
<proteinExistence type="inferred from homology"/>
<name>A0A0C2WPY8_SERVB</name>
<keyword evidence="4 8" id="KW-0456">Lyase</keyword>
<organism evidence="11 12">
    <name type="scientific">Serendipita vermifera MAFF 305830</name>
    <dbReference type="NCBI Taxonomy" id="933852"/>
    <lineage>
        <taxon>Eukaryota</taxon>
        <taxon>Fungi</taxon>
        <taxon>Dikarya</taxon>
        <taxon>Basidiomycota</taxon>
        <taxon>Agaricomycotina</taxon>
        <taxon>Agaricomycetes</taxon>
        <taxon>Sebacinales</taxon>
        <taxon>Serendipitaceae</taxon>
        <taxon>Serendipita</taxon>
    </lineage>
</organism>
<keyword evidence="8" id="KW-0624">Polysaccharide degradation</keyword>
<keyword evidence="3" id="KW-0325">Glycoprotein</keyword>
<dbReference type="GO" id="GO:0030570">
    <property type="term" value="F:pectate lyase activity"/>
    <property type="evidence" value="ECO:0007669"/>
    <property type="project" value="InterPro"/>
</dbReference>
<dbReference type="HOGENOM" id="CLU_021980_4_0_1"/>
<dbReference type="Gene3D" id="2.160.20.10">
    <property type="entry name" value="Single-stranded right-handed beta-helix, Pectin lyase-like"/>
    <property type="match status" value="1"/>
</dbReference>
<evidence type="ECO:0000256" key="9">
    <source>
        <dbReference type="SAM" id="SignalP"/>
    </source>
</evidence>
<evidence type="ECO:0000256" key="5">
    <source>
        <dbReference type="ARBA" id="ARBA00036818"/>
    </source>
</evidence>
<dbReference type="PANTHER" id="PTHR31683:SF67">
    <property type="entry name" value="PECTIN LYASE F-RELATED"/>
    <property type="match status" value="1"/>
</dbReference>
<keyword evidence="9" id="KW-0732">Signal</keyword>
<feature type="domain" description="Pectate lyase" evidence="10">
    <location>
        <begin position="92"/>
        <end position="262"/>
    </location>
</feature>
<gene>
    <name evidence="11" type="ORF">M408DRAFT_31006</name>
</gene>
<comment type="similarity">
    <text evidence="1 8">Belongs to the polysaccharide lyase 1 family.</text>
</comment>
<dbReference type="OrthoDB" id="1637350at2759"/>
<dbReference type="EMBL" id="KN824574">
    <property type="protein sequence ID" value="KIM19687.1"/>
    <property type="molecule type" value="Genomic_DNA"/>
</dbReference>
<dbReference type="EC" id="4.2.2.10" evidence="7"/>
<dbReference type="InterPro" id="IPR012334">
    <property type="entry name" value="Pectin_lyas_fold"/>
</dbReference>
<evidence type="ECO:0000313" key="12">
    <source>
        <dbReference type="Proteomes" id="UP000054097"/>
    </source>
</evidence>
<dbReference type="STRING" id="933852.A0A0C2WPY8"/>
<comment type="catalytic activity">
    <reaction evidence="5">
        <text>Eliminative cleavage of (1-&gt;4)-alpha-D-galacturonan methyl ester to give oligosaccharides with 4-deoxy-6-O-methyl-alpha-D-galact-4-enuronosyl groups at their non-reducing ends.</text>
        <dbReference type="EC" id="4.2.2.10"/>
    </reaction>
</comment>
<protein>
    <recommendedName>
        <fullName evidence="7">pectin lyase</fullName>
        <ecNumber evidence="7">4.2.2.10</ecNumber>
    </recommendedName>
</protein>
<dbReference type="Pfam" id="PF00544">
    <property type="entry name" value="Pectate_lyase_4"/>
    <property type="match status" value="1"/>
</dbReference>
<dbReference type="AlphaFoldDB" id="A0A0C2WPY8"/>
<comment type="function">
    <text evidence="6">Pectinolytic enzymes consist of four classes of enzymes: pectin lyase, polygalacturonase, pectin methylesterase and rhamnogalacturonase. Among pectinolytic enzymes, pectin lyase is the most important in depolymerization of pectin, since it cleaves internal glycosidic bonds of highly methylated pectins.</text>
</comment>
<keyword evidence="8" id="KW-0964">Secreted</keyword>
<keyword evidence="8" id="KW-0119">Carbohydrate metabolism</keyword>
<dbReference type="GO" id="GO:0005576">
    <property type="term" value="C:extracellular region"/>
    <property type="evidence" value="ECO:0007669"/>
    <property type="project" value="UniProtKB-SubCell"/>
</dbReference>
<reference evidence="11 12" key="1">
    <citation type="submission" date="2014-04" db="EMBL/GenBank/DDBJ databases">
        <authorList>
            <consortium name="DOE Joint Genome Institute"/>
            <person name="Kuo A."/>
            <person name="Zuccaro A."/>
            <person name="Kohler A."/>
            <person name="Nagy L.G."/>
            <person name="Floudas D."/>
            <person name="Copeland A."/>
            <person name="Barry K.W."/>
            <person name="Cichocki N."/>
            <person name="Veneault-Fourrey C."/>
            <person name="LaButti K."/>
            <person name="Lindquist E.A."/>
            <person name="Lipzen A."/>
            <person name="Lundell T."/>
            <person name="Morin E."/>
            <person name="Murat C."/>
            <person name="Sun H."/>
            <person name="Tunlid A."/>
            <person name="Henrissat B."/>
            <person name="Grigoriev I.V."/>
            <person name="Hibbett D.S."/>
            <person name="Martin F."/>
            <person name="Nordberg H.P."/>
            <person name="Cantor M.N."/>
            <person name="Hua S.X."/>
        </authorList>
    </citation>
    <scope>NUCLEOTIDE SEQUENCE [LARGE SCALE GENOMIC DNA]</scope>
    <source>
        <strain evidence="11 12">MAFF 305830</strain>
    </source>
</reference>
<evidence type="ECO:0000256" key="3">
    <source>
        <dbReference type="ARBA" id="ARBA00023180"/>
    </source>
</evidence>
<dbReference type="InterPro" id="IPR045032">
    <property type="entry name" value="PEL"/>
</dbReference>
<feature type="signal peptide" evidence="9">
    <location>
        <begin position="1"/>
        <end position="18"/>
    </location>
</feature>